<evidence type="ECO:0000313" key="1">
    <source>
        <dbReference type="EMBL" id="KAF3516501.1"/>
    </source>
</evidence>
<accession>A0ABQ7AQY7</accession>
<evidence type="ECO:0000313" key="2">
    <source>
        <dbReference type="Proteomes" id="UP000266723"/>
    </source>
</evidence>
<gene>
    <name evidence="1" type="ORF">DY000_02060277</name>
</gene>
<organism evidence="1 2">
    <name type="scientific">Brassica cretica</name>
    <name type="common">Mustard</name>
    <dbReference type="NCBI Taxonomy" id="69181"/>
    <lineage>
        <taxon>Eukaryota</taxon>
        <taxon>Viridiplantae</taxon>
        <taxon>Streptophyta</taxon>
        <taxon>Embryophyta</taxon>
        <taxon>Tracheophyta</taxon>
        <taxon>Spermatophyta</taxon>
        <taxon>Magnoliopsida</taxon>
        <taxon>eudicotyledons</taxon>
        <taxon>Gunneridae</taxon>
        <taxon>Pentapetalae</taxon>
        <taxon>rosids</taxon>
        <taxon>malvids</taxon>
        <taxon>Brassicales</taxon>
        <taxon>Brassicaceae</taxon>
        <taxon>Brassiceae</taxon>
        <taxon>Brassica</taxon>
    </lineage>
</organism>
<protein>
    <submittedName>
        <fullName evidence="1">Uncharacterized protein</fullName>
    </submittedName>
</protein>
<name>A0ABQ7AQY7_BRACR</name>
<sequence>MIGFGLQSGLGFEEALQHGLAVITVRFRGSNNVFFDDVKLGSPDGDDAEESRERKG</sequence>
<comment type="caution">
    <text evidence="1">The sequence shown here is derived from an EMBL/GenBank/DDBJ whole genome shotgun (WGS) entry which is preliminary data.</text>
</comment>
<reference evidence="1 2" key="1">
    <citation type="journal article" date="2020" name="BMC Genomics">
        <title>Intraspecific diversification of the crop wild relative Brassica cretica Lam. using demographic model selection.</title>
        <authorList>
            <person name="Kioukis A."/>
            <person name="Michalopoulou V.A."/>
            <person name="Briers L."/>
            <person name="Pirintsos S."/>
            <person name="Studholme D.J."/>
            <person name="Pavlidis P."/>
            <person name="Sarris P.F."/>
        </authorList>
    </citation>
    <scope>NUCLEOTIDE SEQUENCE [LARGE SCALE GENOMIC DNA]</scope>
    <source>
        <strain evidence="2">cv. PFS-1207/04</strain>
    </source>
</reference>
<dbReference type="EMBL" id="QGKV02001556">
    <property type="protein sequence ID" value="KAF3516501.1"/>
    <property type="molecule type" value="Genomic_DNA"/>
</dbReference>
<keyword evidence="2" id="KW-1185">Reference proteome</keyword>
<dbReference type="Proteomes" id="UP000266723">
    <property type="component" value="Unassembled WGS sequence"/>
</dbReference>
<proteinExistence type="predicted"/>